<keyword evidence="1" id="KW-0240">DNA-directed RNA polymerase</keyword>
<dbReference type="GO" id="GO:0005666">
    <property type="term" value="C:RNA polymerase III complex"/>
    <property type="evidence" value="ECO:0007669"/>
    <property type="project" value="TreeGrafter"/>
</dbReference>
<dbReference type="HAMAP" id="MF_00261">
    <property type="entry name" value="RNApol_arch_Rpo11"/>
    <property type="match status" value="1"/>
</dbReference>
<dbReference type="eggNOG" id="KOG3438">
    <property type="taxonomic scope" value="Eukaryota"/>
</dbReference>
<comment type="similarity">
    <text evidence="3">Belongs to the archaeal Rpo11/eukaryotic RPB11/RPC19 RNA polymerase subunit family.</text>
</comment>
<dbReference type="AlphaFoldDB" id="E1Z8C1"/>
<dbReference type="SUPFAM" id="SSF55257">
    <property type="entry name" value="RBP11-like subunits of RNA polymerase"/>
    <property type="match status" value="1"/>
</dbReference>
<dbReference type="InterPro" id="IPR036603">
    <property type="entry name" value="RBP11-like"/>
</dbReference>
<dbReference type="Pfam" id="PF13656">
    <property type="entry name" value="RNA_pol_L_2"/>
    <property type="match status" value="1"/>
</dbReference>
<dbReference type="GeneID" id="17357783"/>
<reference evidence="6 7" key="1">
    <citation type="journal article" date="2010" name="Plant Cell">
        <title>The Chlorella variabilis NC64A genome reveals adaptation to photosymbiosis, coevolution with viruses, and cryptic sex.</title>
        <authorList>
            <person name="Blanc G."/>
            <person name="Duncan G."/>
            <person name="Agarkova I."/>
            <person name="Borodovsky M."/>
            <person name="Gurnon J."/>
            <person name="Kuo A."/>
            <person name="Lindquist E."/>
            <person name="Lucas S."/>
            <person name="Pangilinan J."/>
            <person name="Polle J."/>
            <person name="Salamov A."/>
            <person name="Terry A."/>
            <person name="Yamada T."/>
            <person name="Dunigan D.D."/>
            <person name="Grigoriev I.V."/>
            <person name="Claverie J.M."/>
            <person name="Van Etten J.L."/>
        </authorList>
    </citation>
    <scope>NUCLEOTIDE SEQUENCE [LARGE SCALE GENOMIC DNA]</scope>
    <source>
        <strain evidence="6 7">NC64A</strain>
    </source>
</reference>
<accession>E1Z8C1</accession>
<evidence type="ECO:0000313" key="6">
    <source>
        <dbReference type="EMBL" id="EFN58319.1"/>
    </source>
</evidence>
<dbReference type="InParanoid" id="E1Z8C1"/>
<gene>
    <name evidence="6" type="ORF">CHLNCDRAFT_142343</name>
</gene>
<evidence type="ECO:0000313" key="7">
    <source>
        <dbReference type="Proteomes" id="UP000008141"/>
    </source>
</evidence>
<dbReference type="Gene3D" id="3.30.1360.10">
    <property type="entry name" value="RNA polymerase, RBP11-like subunit"/>
    <property type="match status" value="1"/>
</dbReference>
<evidence type="ECO:0000256" key="3">
    <source>
        <dbReference type="ARBA" id="ARBA00025751"/>
    </source>
</evidence>
<feature type="domain" description="DNA-directed RNA polymerase RBP11-like dimerisation" evidence="5">
    <location>
        <begin position="22"/>
        <end position="93"/>
    </location>
</feature>
<name>E1Z8C1_CHLVA</name>
<dbReference type="InterPro" id="IPR009025">
    <property type="entry name" value="RBP11-like_dimer"/>
</dbReference>
<dbReference type="GO" id="GO:0006383">
    <property type="term" value="P:transcription by RNA polymerase III"/>
    <property type="evidence" value="ECO:0007669"/>
    <property type="project" value="TreeGrafter"/>
</dbReference>
<dbReference type="KEGG" id="cvr:CHLNCDRAFT_142343"/>
<dbReference type="Proteomes" id="UP000008141">
    <property type="component" value="Unassembled WGS sequence"/>
</dbReference>
<evidence type="ECO:0000256" key="4">
    <source>
        <dbReference type="SAM" id="MobiDB-lite"/>
    </source>
</evidence>
<evidence type="ECO:0000256" key="2">
    <source>
        <dbReference type="ARBA" id="ARBA00023163"/>
    </source>
</evidence>
<protein>
    <recommendedName>
        <fullName evidence="5">DNA-directed RNA polymerase RBP11-like dimerisation domain-containing protein</fullName>
    </recommendedName>
</protein>
<proteinExistence type="inferred from homology"/>
<dbReference type="InterPro" id="IPR022905">
    <property type="entry name" value="Rpo11-like"/>
</dbReference>
<dbReference type="STRING" id="554065.E1Z8C1"/>
<dbReference type="GO" id="GO:0005736">
    <property type="term" value="C:RNA polymerase I complex"/>
    <property type="evidence" value="ECO:0007669"/>
    <property type="project" value="TreeGrafter"/>
</dbReference>
<keyword evidence="7" id="KW-1185">Reference proteome</keyword>
<feature type="region of interest" description="Disordered" evidence="4">
    <location>
        <begin position="99"/>
        <end position="139"/>
    </location>
</feature>
<dbReference type="GO" id="GO:0006362">
    <property type="term" value="P:transcription elongation by RNA polymerase I"/>
    <property type="evidence" value="ECO:0007669"/>
    <property type="project" value="TreeGrafter"/>
</dbReference>
<organism evidence="7">
    <name type="scientific">Chlorella variabilis</name>
    <name type="common">Green alga</name>
    <dbReference type="NCBI Taxonomy" id="554065"/>
    <lineage>
        <taxon>Eukaryota</taxon>
        <taxon>Viridiplantae</taxon>
        <taxon>Chlorophyta</taxon>
        <taxon>core chlorophytes</taxon>
        <taxon>Trebouxiophyceae</taxon>
        <taxon>Chlorellales</taxon>
        <taxon>Chlorellaceae</taxon>
        <taxon>Chlorella clade</taxon>
        <taxon>Chlorella</taxon>
    </lineage>
</organism>
<dbReference type="GO" id="GO:0003899">
    <property type="term" value="F:DNA-directed RNA polymerase activity"/>
    <property type="evidence" value="ECO:0007669"/>
    <property type="project" value="InterPro"/>
</dbReference>
<dbReference type="EMBL" id="GL433838">
    <property type="protein sequence ID" value="EFN58319.1"/>
    <property type="molecule type" value="Genomic_DNA"/>
</dbReference>
<dbReference type="PANTHER" id="PTHR13946:SF28">
    <property type="entry name" value="DNA-DIRECTED RNA POLYMERASES I AND III SUBUNIT RPAC2"/>
    <property type="match status" value="1"/>
</dbReference>
<evidence type="ECO:0000256" key="1">
    <source>
        <dbReference type="ARBA" id="ARBA00022478"/>
    </source>
</evidence>
<sequence length="139" mass="15146">MSGEQALVRAEPDESKEDSSIVLALGDETHTLGNALRDVMWAHPHVQLASYTQEHPSLNEIVVRCQTSGAVTAEQAVAEALHMTQDILHHMADTMDAAVANWQQQHGDVAGGGEAGGQRQQQRRRQPPGSGRDEMEEDE</sequence>
<dbReference type="GO" id="GO:0046983">
    <property type="term" value="F:protein dimerization activity"/>
    <property type="evidence" value="ECO:0007669"/>
    <property type="project" value="InterPro"/>
</dbReference>
<keyword evidence="2" id="KW-0804">Transcription</keyword>
<dbReference type="OrthoDB" id="510325at2759"/>
<dbReference type="RefSeq" id="XP_005850421.1">
    <property type="nucleotide sequence ID" value="XM_005850359.1"/>
</dbReference>
<dbReference type="PANTHER" id="PTHR13946">
    <property type="entry name" value="DNA-DIRECTED RNA POLYMERASE I,II,III"/>
    <property type="match status" value="1"/>
</dbReference>
<evidence type="ECO:0000259" key="5">
    <source>
        <dbReference type="Pfam" id="PF13656"/>
    </source>
</evidence>